<dbReference type="InterPro" id="IPR008979">
    <property type="entry name" value="Galactose-bd-like_sf"/>
</dbReference>
<dbReference type="InterPro" id="IPR007247">
    <property type="entry name" value="Ureidogly_lyase"/>
</dbReference>
<keyword evidence="10" id="KW-1185">Reference proteome</keyword>
<dbReference type="Proteomes" id="UP000054248">
    <property type="component" value="Unassembled WGS sequence"/>
</dbReference>
<dbReference type="NCBIfam" id="TIGR02961">
    <property type="entry name" value="allantoicase"/>
    <property type="match status" value="1"/>
</dbReference>
<comment type="similarity">
    <text evidence="1">Belongs to the allantoicase family.</text>
</comment>
<evidence type="ECO:0000313" key="9">
    <source>
        <dbReference type="EMBL" id="KIO20340.1"/>
    </source>
</evidence>
<dbReference type="InterPro" id="IPR024060">
    <property type="entry name" value="Ureidoglycolate_lyase_dom_sf"/>
</dbReference>
<dbReference type="CDD" id="cd20298">
    <property type="entry name" value="cupin_UAH"/>
    <property type="match status" value="1"/>
</dbReference>
<dbReference type="Gene3D" id="2.60.120.480">
    <property type="entry name" value="Ureidoglycolate hydrolase"/>
    <property type="match status" value="1"/>
</dbReference>
<keyword evidence="3" id="KW-0659">Purine metabolism</keyword>
<reference evidence="10" key="2">
    <citation type="submission" date="2015-01" db="EMBL/GenBank/DDBJ databases">
        <title>Evolutionary Origins and Diversification of the Mycorrhizal Mutualists.</title>
        <authorList>
            <consortium name="DOE Joint Genome Institute"/>
            <consortium name="Mycorrhizal Genomics Consortium"/>
            <person name="Kohler A."/>
            <person name="Kuo A."/>
            <person name="Nagy L.G."/>
            <person name="Floudas D."/>
            <person name="Copeland A."/>
            <person name="Barry K.W."/>
            <person name="Cichocki N."/>
            <person name="Veneault-Fourrey C."/>
            <person name="LaButti K."/>
            <person name="Lindquist E.A."/>
            <person name="Lipzen A."/>
            <person name="Lundell T."/>
            <person name="Morin E."/>
            <person name="Murat C."/>
            <person name="Riley R."/>
            <person name="Ohm R."/>
            <person name="Sun H."/>
            <person name="Tunlid A."/>
            <person name="Henrissat B."/>
            <person name="Grigoriev I.V."/>
            <person name="Hibbett D.S."/>
            <person name="Martin F."/>
        </authorList>
    </citation>
    <scope>NUCLEOTIDE SEQUENCE [LARGE SCALE GENOMIC DNA]</scope>
    <source>
        <strain evidence="10">MUT 4182</strain>
    </source>
</reference>
<dbReference type="AlphaFoldDB" id="A0A0C3PYJ2"/>
<dbReference type="GO" id="GO:0004037">
    <property type="term" value="F:allantoicase activity"/>
    <property type="evidence" value="ECO:0007669"/>
    <property type="project" value="InterPro"/>
</dbReference>
<dbReference type="PANTHER" id="PTHR12045">
    <property type="entry name" value="ALLANTOICASE"/>
    <property type="match status" value="1"/>
</dbReference>
<dbReference type="GO" id="GO:0050385">
    <property type="term" value="F:ureidoglycolate lyase activity"/>
    <property type="evidence" value="ECO:0007669"/>
    <property type="project" value="UniProtKB-EC"/>
</dbReference>
<dbReference type="InterPro" id="IPR005164">
    <property type="entry name" value="Allantoicase"/>
</dbReference>
<sequence>MAKYHVVDFEDFQNKLGAAGTELSSVALGGKVVAVSDDFFADVTNLIKVEPSQSLKGQFGPNGALFDGWESRRHNPTFDWCIIKLGTPGQLIGFDIDTAHFNGNEAPQASVEALFLSEGDPTQTDERWEELLPKVNLGPSSRHLYGIGKTPRSYTHVKLNMYPDGGIGRFRVYGEVSPIFPDVSKAIDLAHVFSGGRVVYVSNQHFGVGPNLLLPGRGKDMGDGWETRRSRLPGHKDFVIIRLGAPGALEEVEIDTAHFKGNFPESCELQATRTGSTIPHEDVTWTTILSRTKLGPHRRHFFQLENVLGKIYTHVRLTIYPDGGIKRIRVIGRRAEPHKESAEVEAHEPTTTPFKVPPPQTIALNGINGHVNGINGINGHSPVVKRRPSDLLRIPAVPLTPEAFAKFGHVIQAWADPTAVPKGVRVTSANQGTAHKFHRLAPTTSFYPESSKVQAVSAISVFRSTPVGAKPGEDWEVKILERHAYTSQAFIPMGSGRIDHMGLDDGLTDGGRAYLVIVALNGGDDSPDLSTLRAFVATTAQGISYSPGIWHHPMISLETPIDFACVETQIGEPNNKMDCEILELEQLGRDILKVKVPLF</sequence>
<feature type="domain" description="Allantoicase" evidence="8">
    <location>
        <begin position="29"/>
        <end position="176"/>
    </location>
</feature>
<dbReference type="HOGENOM" id="CLU_018495_0_0_1"/>
<dbReference type="Pfam" id="PF04115">
    <property type="entry name" value="Ureidogly_lyase"/>
    <property type="match status" value="1"/>
</dbReference>
<evidence type="ECO:0000313" key="10">
    <source>
        <dbReference type="Proteomes" id="UP000054248"/>
    </source>
</evidence>
<dbReference type="InterPro" id="IPR015908">
    <property type="entry name" value="Allantoicase_dom"/>
</dbReference>
<keyword evidence="5" id="KW-0456">Lyase</keyword>
<accession>A0A0C3PYJ2</accession>
<comment type="catalytic activity">
    <reaction evidence="6">
        <text>(S)-ureidoglycolate = urea + glyoxylate</text>
        <dbReference type="Rhea" id="RHEA:11304"/>
        <dbReference type="ChEBI" id="CHEBI:16199"/>
        <dbReference type="ChEBI" id="CHEBI:36655"/>
        <dbReference type="ChEBI" id="CHEBI:57296"/>
        <dbReference type="EC" id="4.3.2.3"/>
    </reaction>
</comment>
<dbReference type="InterPro" id="IPR011051">
    <property type="entry name" value="RmlC_Cupin_sf"/>
</dbReference>
<evidence type="ECO:0000256" key="1">
    <source>
        <dbReference type="ARBA" id="ARBA00009242"/>
    </source>
</evidence>
<dbReference type="Pfam" id="PF03561">
    <property type="entry name" value="Allantoicase"/>
    <property type="match status" value="2"/>
</dbReference>
<dbReference type="STRING" id="1051891.A0A0C3PYJ2"/>
<gene>
    <name evidence="9" type="ORF">M407DRAFT_245841</name>
</gene>
<protein>
    <recommendedName>
        <fullName evidence="8">Allantoicase domain-containing protein</fullName>
    </recommendedName>
</protein>
<dbReference type="EMBL" id="KN823178">
    <property type="protein sequence ID" value="KIO20340.1"/>
    <property type="molecule type" value="Genomic_DNA"/>
</dbReference>
<evidence type="ECO:0000256" key="7">
    <source>
        <dbReference type="SAM" id="MobiDB-lite"/>
    </source>
</evidence>
<evidence type="ECO:0000256" key="6">
    <source>
        <dbReference type="ARBA" id="ARBA00047684"/>
    </source>
</evidence>
<dbReference type="GO" id="GO:0000256">
    <property type="term" value="P:allantoin catabolic process"/>
    <property type="evidence" value="ECO:0007669"/>
    <property type="project" value="InterPro"/>
</dbReference>
<dbReference type="InterPro" id="IPR047233">
    <property type="entry name" value="UAH_cupin"/>
</dbReference>
<dbReference type="PANTHER" id="PTHR12045:SF3">
    <property type="entry name" value="INACTIVE ALLANTOICASE-RELATED"/>
    <property type="match status" value="1"/>
</dbReference>
<evidence type="ECO:0000259" key="8">
    <source>
        <dbReference type="Pfam" id="PF03561"/>
    </source>
</evidence>
<evidence type="ECO:0000256" key="4">
    <source>
        <dbReference type="ARBA" id="ARBA00022801"/>
    </source>
</evidence>
<evidence type="ECO:0000256" key="5">
    <source>
        <dbReference type="ARBA" id="ARBA00023239"/>
    </source>
</evidence>
<comment type="subunit">
    <text evidence="2">Homodimer.</text>
</comment>
<evidence type="ECO:0000256" key="2">
    <source>
        <dbReference type="ARBA" id="ARBA00011738"/>
    </source>
</evidence>
<dbReference type="FunFam" id="2.60.120.260:FF:000059">
    <property type="entry name" value="Probable allantoicase"/>
    <property type="match status" value="1"/>
</dbReference>
<name>A0A0C3PYJ2_9AGAM</name>
<dbReference type="SUPFAM" id="SSF51182">
    <property type="entry name" value="RmlC-like cupins"/>
    <property type="match status" value="1"/>
</dbReference>
<organism evidence="9 10">
    <name type="scientific">Tulasnella calospora MUT 4182</name>
    <dbReference type="NCBI Taxonomy" id="1051891"/>
    <lineage>
        <taxon>Eukaryota</taxon>
        <taxon>Fungi</taxon>
        <taxon>Dikarya</taxon>
        <taxon>Basidiomycota</taxon>
        <taxon>Agaricomycotina</taxon>
        <taxon>Agaricomycetes</taxon>
        <taxon>Cantharellales</taxon>
        <taxon>Tulasnellaceae</taxon>
        <taxon>Tulasnella</taxon>
    </lineage>
</organism>
<proteinExistence type="inferred from homology"/>
<dbReference type="SUPFAM" id="SSF49785">
    <property type="entry name" value="Galactose-binding domain-like"/>
    <property type="match status" value="2"/>
</dbReference>
<dbReference type="OrthoDB" id="10266039at2759"/>
<feature type="compositionally biased region" description="Basic and acidic residues" evidence="7">
    <location>
        <begin position="339"/>
        <end position="348"/>
    </location>
</feature>
<dbReference type="GO" id="GO:0004848">
    <property type="term" value="F:ureidoglycolate hydrolase activity"/>
    <property type="evidence" value="ECO:0007669"/>
    <property type="project" value="InterPro"/>
</dbReference>
<dbReference type="HAMAP" id="MF_00813">
    <property type="entry name" value="Allantoicase"/>
    <property type="match status" value="1"/>
</dbReference>
<dbReference type="GO" id="GO:0006144">
    <property type="term" value="P:purine nucleobase metabolic process"/>
    <property type="evidence" value="ECO:0007669"/>
    <property type="project" value="UniProtKB-KW"/>
</dbReference>
<evidence type="ECO:0000256" key="3">
    <source>
        <dbReference type="ARBA" id="ARBA00022631"/>
    </source>
</evidence>
<feature type="region of interest" description="Disordered" evidence="7">
    <location>
        <begin position="339"/>
        <end position="358"/>
    </location>
</feature>
<feature type="domain" description="Allantoicase" evidence="8">
    <location>
        <begin position="195"/>
        <end position="334"/>
    </location>
</feature>
<reference evidence="9 10" key="1">
    <citation type="submission" date="2014-04" db="EMBL/GenBank/DDBJ databases">
        <authorList>
            <consortium name="DOE Joint Genome Institute"/>
            <person name="Kuo A."/>
            <person name="Girlanda M."/>
            <person name="Perotto S."/>
            <person name="Kohler A."/>
            <person name="Nagy L.G."/>
            <person name="Floudas D."/>
            <person name="Copeland A."/>
            <person name="Barry K.W."/>
            <person name="Cichocki N."/>
            <person name="Veneault-Fourrey C."/>
            <person name="LaButti K."/>
            <person name="Lindquist E.A."/>
            <person name="Lipzen A."/>
            <person name="Lundell T."/>
            <person name="Morin E."/>
            <person name="Murat C."/>
            <person name="Sun H."/>
            <person name="Tunlid A."/>
            <person name="Henrissat B."/>
            <person name="Grigoriev I.V."/>
            <person name="Hibbett D.S."/>
            <person name="Martin F."/>
            <person name="Nordberg H.P."/>
            <person name="Cantor M.N."/>
            <person name="Hua S.X."/>
        </authorList>
    </citation>
    <scope>NUCLEOTIDE SEQUENCE [LARGE SCALE GENOMIC DNA]</scope>
    <source>
        <strain evidence="9 10">MUT 4182</strain>
    </source>
</reference>
<keyword evidence="4" id="KW-0378">Hydrolase</keyword>
<dbReference type="Gene3D" id="2.60.120.260">
    <property type="entry name" value="Galactose-binding domain-like"/>
    <property type="match status" value="2"/>
</dbReference>